<feature type="region of interest" description="Disordered" evidence="1">
    <location>
        <begin position="164"/>
        <end position="219"/>
    </location>
</feature>
<feature type="region of interest" description="Disordered" evidence="1">
    <location>
        <begin position="1"/>
        <end position="83"/>
    </location>
</feature>
<feature type="region of interest" description="Disordered" evidence="1">
    <location>
        <begin position="789"/>
        <end position="842"/>
    </location>
</feature>
<feature type="compositionally biased region" description="Low complexity" evidence="1">
    <location>
        <begin position="801"/>
        <end position="821"/>
    </location>
</feature>
<dbReference type="VEuPathDB" id="TriTrypDB:ADEAN_000872500"/>
<dbReference type="SUPFAM" id="SSF56091">
    <property type="entry name" value="DNA ligase/mRNA capping enzyme, catalytic domain"/>
    <property type="match status" value="1"/>
</dbReference>
<dbReference type="Proteomes" id="UP000515908">
    <property type="component" value="Chromosome 20"/>
</dbReference>
<dbReference type="Gene3D" id="3.30.470.30">
    <property type="entry name" value="DNA ligase/mRNA capping enzyme"/>
    <property type="match status" value="1"/>
</dbReference>
<dbReference type="OrthoDB" id="267822at2759"/>
<feature type="region of interest" description="Disordered" evidence="1">
    <location>
        <begin position="665"/>
        <end position="689"/>
    </location>
</feature>
<feature type="compositionally biased region" description="Pro residues" evidence="1">
    <location>
        <begin position="169"/>
        <end position="181"/>
    </location>
</feature>
<dbReference type="InterPro" id="IPR027417">
    <property type="entry name" value="P-loop_NTPase"/>
</dbReference>
<feature type="compositionally biased region" description="Polar residues" evidence="1">
    <location>
        <begin position="822"/>
        <end position="842"/>
    </location>
</feature>
<dbReference type="EMBL" id="LR877164">
    <property type="protein sequence ID" value="CAD2221194.1"/>
    <property type="molecule type" value="Genomic_DNA"/>
</dbReference>
<dbReference type="InterPro" id="IPR012340">
    <property type="entry name" value="NA-bd_OB-fold"/>
</dbReference>
<dbReference type="Pfam" id="PF01331">
    <property type="entry name" value="mRNA_cap_enzyme"/>
    <property type="match status" value="1"/>
</dbReference>
<dbReference type="GO" id="GO:0004484">
    <property type="term" value="F:mRNA guanylyltransferase activity"/>
    <property type="evidence" value="ECO:0007669"/>
    <property type="project" value="InterPro"/>
</dbReference>
<reference evidence="3 4" key="1">
    <citation type="submission" date="2020-08" db="EMBL/GenBank/DDBJ databases">
        <authorList>
            <person name="Newling K."/>
            <person name="Davey J."/>
            <person name="Forrester S."/>
        </authorList>
    </citation>
    <scope>NUCLEOTIDE SEQUENCE [LARGE SCALE GENOMIC DNA]</scope>
    <source>
        <strain evidence="4">Crithidia deanei Carvalho (ATCC PRA-265)</strain>
    </source>
</reference>
<name>A0A7G2CQE5_9TRYP</name>
<keyword evidence="4" id="KW-1185">Reference proteome</keyword>
<proteinExistence type="predicted"/>
<feature type="domain" description="mRNA capping enzyme adenylation" evidence="2">
    <location>
        <begin position="479"/>
        <end position="642"/>
    </location>
</feature>
<evidence type="ECO:0000313" key="4">
    <source>
        <dbReference type="Proteomes" id="UP000515908"/>
    </source>
</evidence>
<dbReference type="SUPFAM" id="SSF52540">
    <property type="entry name" value="P-loop containing nucleoside triphosphate hydrolases"/>
    <property type="match status" value="1"/>
</dbReference>
<accession>A0A7G2CQE5</accession>
<sequence>MSEKETTTTTTTPPEAKASSTLNVNAAAFTPGKAPSTPSPPPAARSQPKPHTTQNSQPRFKQQQRQQQGPGGMPMPMPMPMPGGMMMGPNGPMPMPMPMPGPGGMMMGPNGPMPMPMPPPGMMPGPGGFPPGMFMGPPPPGMPMPPPGMGFPFPPGMAMPPNFMFPPGGKMPPPMGSPPRPNSGTPSRAKSSPHHTSAPPPHVSHSSLASASSGQPEMPRVSVGNAALAAVRSKEPPKFSCVLLSGIPAVGKTTLGRDLVNSLKEDGMGWAFFSGADFLQDVPHKRSVWETTQEVFDALSKRLDELIEQQNEKRDIKGLVIDKNCKGIEDVYYLNALLKSKNIPFVGIVGMECDKDDILIERMGGEQYLREKLKYHRVIHARIVNLAKTVGMYRPVDATKSKEEVVRSLRTMVLGCAAQPPSRGIRTHHYDESRANIMVDSFSEYCGVMNRLFECVPSRNQQFPVTTEFLPFSVKEMTEKKRVESLKHRYGVRSKVDGQRYILIFHNEKLYLVPPHMRAVLSVPSKAWLGNKLTNVGAFVLEGVLARLSKDRQKEKFLVYDALFWSDSDNTDANTVMRMDWNDRQECLRSHLCPENDGAFFPADTDCIIVHHLTHKMEEAVELLDSEEFTTDGLIFQPINPVLRSDHLLVWQQPSNITVDFRIGSPLDEGEETAPSPTAAGRRGSTSLDPYQDLPVRSYRLEVYDKVEKEYVQYEDATVAVRHPEVVPGCIVSCNLKDEVKRGWLFKRIRYDLLRPDYKHEVDDLLNSCLVPRAKLVSWLMSEKLIPSEIQKESPQKPRRQQQQNNNNNSNNNNGNNVNHNRTTATPTYSSVVRGTALQPTR</sequence>
<dbReference type="AlphaFoldDB" id="A0A7G2CQE5"/>
<dbReference type="Gene3D" id="2.40.50.140">
    <property type="entry name" value="Nucleic acid-binding proteins"/>
    <property type="match status" value="1"/>
</dbReference>
<feature type="compositionally biased region" description="Low complexity" evidence="1">
    <location>
        <begin position="44"/>
        <end position="68"/>
    </location>
</feature>
<evidence type="ECO:0000313" key="3">
    <source>
        <dbReference type="EMBL" id="CAD2221194.1"/>
    </source>
</evidence>
<organism evidence="3 4">
    <name type="scientific">Angomonas deanei</name>
    <dbReference type="NCBI Taxonomy" id="59799"/>
    <lineage>
        <taxon>Eukaryota</taxon>
        <taxon>Discoba</taxon>
        <taxon>Euglenozoa</taxon>
        <taxon>Kinetoplastea</taxon>
        <taxon>Metakinetoplastina</taxon>
        <taxon>Trypanosomatida</taxon>
        <taxon>Trypanosomatidae</taxon>
        <taxon>Strigomonadinae</taxon>
        <taxon>Angomonas</taxon>
    </lineage>
</organism>
<dbReference type="InterPro" id="IPR001339">
    <property type="entry name" value="mRNA_cap_enzyme_adenylation"/>
</dbReference>
<dbReference type="Gene3D" id="3.40.50.300">
    <property type="entry name" value="P-loop containing nucleotide triphosphate hydrolases"/>
    <property type="match status" value="1"/>
</dbReference>
<evidence type="ECO:0000256" key="1">
    <source>
        <dbReference type="SAM" id="MobiDB-lite"/>
    </source>
</evidence>
<dbReference type="GO" id="GO:0006370">
    <property type="term" value="P:7-methylguanosine mRNA capping"/>
    <property type="evidence" value="ECO:0007669"/>
    <property type="project" value="InterPro"/>
</dbReference>
<feature type="compositionally biased region" description="Low complexity" evidence="1">
    <location>
        <begin position="203"/>
        <end position="213"/>
    </location>
</feature>
<dbReference type="GO" id="GO:0005524">
    <property type="term" value="F:ATP binding"/>
    <property type="evidence" value="ECO:0007669"/>
    <property type="project" value="InterPro"/>
</dbReference>
<feature type="compositionally biased region" description="Low complexity" evidence="1">
    <location>
        <begin position="7"/>
        <end position="21"/>
    </location>
</feature>
<protein>
    <submittedName>
        <fullName evidence="3">mRNA capping enzyme, catalytic domain containing protein, putative</fullName>
    </submittedName>
</protein>
<gene>
    <name evidence="3" type="ORF">ADEAN_000872500</name>
</gene>
<evidence type="ECO:0000259" key="2">
    <source>
        <dbReference type="Pfam" id="PF01331"/>
    </source>
</evidence>